<evidence type="ECO:0000313" key="3">
    <source>
        <dbReference type="Proteomes" id="UP000676336"/>
    </source>
</evidence>
<sequence>MIEGDFRIAYNQDLCLWCLDVSCGEPNNCDFEGDKFCGWKNVKKTDQFDWKITSGAPSCTFLSGPLEDHTLQTNQGSYGYIDSNSNRKIGDRALLISQSMSDTGSNGMCFEFFFHMLVSKLVKKKNYFKFFLAGDGIGALTVYLQKEDLDHSLLIEAKITQNDEDDIGTDDLLITNGYCPRFPAYATPPDAYTTTRPTVTIGITTLPRLPSACHSSTRVQSVTASQQDVHSPLYDHTGNQSTGYYLSPQPNETVPITNISIEGTWSGTNCGAIAIDDIILLNGTWRTISDQCDSDSDNSICGQFNWTRGLASVVQQGVTPNFDHTTPTNEGTEDWVFGDSFDNRWLYAQVNIRSPNQSWQVVFEAQLTVQNPDASVSRDDVSITRGLCPSLGDCTFETDLCSWTNNDMDADMDWLVGNRITNTAQGKYSMIETSFPTTPSDRARLRSLIFDGTNEDATCFRFWFHMYGSIGSSSIYINGVKSKEPLWVWGLQGNQGNQW</sequence>
<dbReference type="PANTHER" id="PTHR23282:SF101">
    <property type="entry name" value="MAM DOMAIN-CONTAINING PROTEIN"/>
    <property type="match status" value="1"/>
</dbReference>
<evidence type="ECO:0000259" key="1">
    <source>
        <dbReference type="PROSITE" id="PS50060"/>
    </source>
</evidence>
<feature type="domain" description="MAM" evidence="1">
    <location>
        <begin position="392"/>
        <end position="499"/>
    </location>
</feature>
<dbReference type="InterPro" id="IPR013320">
    <property type="entry name" value="ConA-like_dom_sf"/>
</dbReference>
<dbReference type="Pfam" id="PF00629">
    <property type="entry name" value="MAM"/>
    <property type="match status" value="2"/>
</dbReference>
<dbReference type="PANTHER" id="PTHR23282">
    <property type="entry name" value="APICAL ENDOSOMAL GLYCOPROTEIN PRECURSOR"/>
    <property type="match status" value="1"/>
</dbReference>
<evidence type="ECO:0000313" key="2">
    <source>
        <dbReference type="EMBL" id="CAF4066461.1"/>
    </source>
</evidence>
<name>A0A8S2PUE5_9BILA</name>
<proteinExistence type="predicted"/>
<dbReference type="SUPFAM" id="SSF49899">
    <property type="entry name" value="Concanavalin A-like lectins/glucanases"/>
    <property type="match status" value="2"/>
</dbReference>
<dbReference type="InterPro" id="IPR051560">
    <property type="entry name" value="MAM_domain-containing"/>
</dbReference>
<comment type="caution">
    <text evidence="2">The sequence shown here is derived from an EMBL/GenBank/DDBJ whole genome shotgun (WGS) entry which is preliminary data.</text>
</comment>
<dbReference type="Proteomes" id="UP000676336">
    <property type="component" value="Unassembled WGS sequence"/>
</dbReference>
<dbReference type="PROSITE" id="PS50060">
    <property type="entry name" value="MAM_2"/>
    <property type="match status" value="3"/>
</dbReference>
<gene>
    <name evidence="2" type="ORF">SMN809_LOCUS15491</name>
</gene>
<dbReference type="EMBL" id="CAJOBI010006684">
    <property type="protein sequence ID" value="CAF4066461.1"/>
    <property type="molecule type" value="Genomic_DNA"/>
</dbReference>
<dbReference type="CDD" id="cd06263">
    <property type="entry name" value="MAM"/>
    <property type="match status" value="2"/>
</dbReference>
<reference evidence="2" key="1">
    <citation type="submission" date="2021-02" db="EMBL/GenBank/DDBJ databases">
        <authorList>
            <person name="Nowell W R."/>
        </authorList>
    </citation>
    <scope>NUCLEOTIDE SEQUENCE</scope>
</reference>
<dbReference type="Gene3D" id="2.60.120.200">
    <property type="match status" value="3"/>
</dbReference>
<feature type="domain" description="MAM" evidence="1">
    <location>
        <begin position="218"/>
        <end position="390"/>
    </location>
</feature>
<dbReference type="InterPro" id="IPR000998">
    <property type="entry name" value="MAM_dom"/>
</dbReference>
<feature type="domain" description="MAM" evidence="1">
    <location>
        <begin position="27"/>
        <end position="116"/>
    </location>
</feature>
<protein>
    <recommendedName>
        <fullName evidence="1">MAM domain-containing protein</fullName>
    </recommendedName>
</protein>
<organism evidence="2 3">
    <name type="scientific">Rotaria magnacalcarata</name>
    <dbReference type="NCBI Taxonomy" id="392030"/>
    <lineage>
        <taxon>Eukaryota</taxon>
        <taxon>Metazoa</taxon>
        <taxon>Spiralia</taxon>
        <taxon>Gnathifera</taxon>
        <taxon>Rotifera</taxon>
        <taxon>Eurotatoria</taxon>
        <taxon>Bdelloidea</taxon>
        <taxon>Philodinida</taxon>
        <taxon>Philodinidae</taxon>
        <taxon>Rotaria</taxon>
    </lineage>
</organism>
<accession>A0A8S2PUE5</accession>
<dbReference type="GO" id="GO:0016020">
    <property type="term" value="C:membrane"/>
    <property type="evidence" value="ECO:0007669"/>
    <property type="project" value="InterPro"/>
</dbReference>
<dbReference type="SMART" id="SM00137">
    <property type="entry name" value="MAM"/>
    <property type="match status" value="1"/>
</dbReference>
<dbReference type="AlphaFoldDB" id="A0A8S2PUE5"/>